<comment type="caution">
    <text evidence="4">The sequence shown here is derived from an EMBL/GenBank/DDBJ whole genome shotgun (WGS) entry which is preliminary data.</text>
</comment>
<evidence type="ECO:0000259" key="3">
    <source>
        <dbReference type="Pfam" id="PF25545"/>
    </source>
</evidence>
<evidence type="ECO:0000256" key="2">
    <source>
        <dbReference type="SAM" id="MobiDB-lite"/>
    </source>
</evidence>
<reference evidence="4 5" key="1">
    <citation type="submission" date="2013-03" db="EMBL/GenBank/DDBJ databases">
        <title>The Genome Sequence of Capronia coronata CBS 617.96.</title>
        <authorList>
            <consortium name="The Broad Institute Genomics Platform"/>
            <person name="Cuomo C."/>
            <person name="de Hoog S."/>
            <person name="Gorbushina A."/>
            <person name="Walker B."/>
            <person name="Young S.K."/>
            <person name="Zeng Q."/>
            <person name="Gargeya S."/>
            <person name="Fitzgerald M."/>
            <person name="Haas B."/>
            <person name="Abouelleil A."/>
            <person name="Allen A.W."/>
            <person name="Alvarado L."/>
            <person name="Arachchi H.M."/>
            <person name="Berlin A.M."/>
            <person name="Chapman S.B."/>
            <person name="Gainer-Dewar J."/>
            <person name="Goldberg J."/>
            <person name="Griggs A."/>
            <person name="Gujja S."/>
            <person name="Hansen M."/>
            <person name="Howarth C."/>
            <person name="Imamovic A."/>
            <person name="Ireland A."/>
            <person name="Larimer J."/>
            <person name="McCowan C."/>
            <person name="Murphy C."/>
            <person name="Pearson M."/>
            <person name="Poon T.W."/>
            <person name="Priest M."/>
            <person name="Roberts A."/>
            <person name="Saif S."/>
            <person name="Shea T."/>
            <person name="Sisk P."/>
            <person name="Sykes S."/>
            <person name="Wortman J."/>
            <person name="Nusbaum C."/>
            <person name="Birren B."/>
        </authorList>
    </citation>
    <scope>NUCLEOTIDE SEQUENCE [LARGE SCALE GENOMIC DNA]</scope>
    <source>
        <strain evidence="4 5">CBS 617.96</strain>
    </source>
</reference>
<organism evidence="4 5">
    <name type="scientific">Capronia coronata CBS 617.96</name>
    <dbReference type="NCBI Taxonomy" id="1182541"/>
    <lineage>
        <taxon>Eukaryota</taxon>
        <taxon>Fungi</taxon>
        <taxon>Dikarya</taxon>
        <taxon>Ascomycota</taxon>
        <taxon>Pezizomycotina</taxon>
        <taxon>Eurotiomycetes</taxon>
        <taxon>Chaetothyriomycetidae</taxon>
        <taxon>Chaetothyriales</taxon>
        <taxon>Herpotrichiellaceae</taxon>
        <taxon>Capronia</taxon>
    </lineage>
</organism>
<proteinExistence type="predicted"/>
<dbReference type="Pfam" id="PF25545">
    <property type="entry name" value="DUF7924"/>
    <property type="match status" value="1"/>
</dbReference>
<evidence type="ECO:0000256" key="1">
    <source>
        <dbReference type="SAM" id="Coils"/>
    </source>
</evidence>
<evidence type="ECO:0000313" key="5">
    <source>
        <dbReference type="Proteomes" id="UP000019484"/>
    </source>
</evidence>
<name>W9Y348_9EURO</name>
<dbReference type="HOGENOM" id="CLU_458577_0_0_1"/>
<dbReference type="STRING" id="1182541.W9Y348"/>
<sequence>MASSSTAGESPVSLMMAMDGIHLGWSDFRSRVLSSFRIVFTEGLQVTDIPEPFPDELHSLLRNLSRFSAQERDWRSQVPVGQGFGSTLIFPPNVLPFVHDSRLMDRCLAPKLNREALPPRAVRAQESLFELPAPRPALISGFKTSAFNETELTMLPNCTSALGTIVDFASGTVSAGINIYGPFLVFERMLATSDDEIQSAKNRCAVAGAHCIRAMQLLFGRGGKTGPVLETPVSFSCAINNSMAVMNYHYVDETGCYCMCEIATFNLDNTDTFKEFQGWIEAIERWGCVYLLPVIKVRLRQMLRSNETPPISPMPSLTLSIDTAAGNEDVLMKILRATFGSIKWKCDGDCETPLNSSIAHCGTPVGVRKIRTMALSPISPTHKGSGDSVAGLHTPFRTWRMRPDWGVRSPTGRKHSVSPLRLKSNIPESPCRPATLSPCTPPPDAPVSARSPMLVLQKRVDLAMDEIQELRALVQTLQTDLLPRKLPSELNNESQASPKQVGGASGFWIASQDTGVLPSKMVAVAVTTLFFCSRWSSSALPMGSLLCLLIVLGLGCNSTGSTACIDAMLSFALNGMHGWAVRQSKAVAT</sequence>
<dbReference type="EMBL" id="AMWN01000006">
    <property type="protein sequence ID" value="EXJ83671.1"/>
    <property type="molecule type" value="Genomic_DNA"/>
</dbReference>
<evidence type="ECO:0000313" key="4">
    <source>
        <dbReference type="EMBL" id="EXJ83671.1"/>
    </source>
</evidence>
<dbReference type="RefSeq" id="XP_007726357.1">
    <property type="nucleotide sequence ID" value="XM_007728167.1"/>
</dbReference>
<dbReference type="GeneID" id="19162156"/>
<dbReference type="Proteomes" id="UP000019484">
    <property type="component" value="Unassembled WGS sequence"/>
</dbReference>
<feature type="domain" description="DUF7924" evidence="3">
    <location>
        <begin position="127"/>
        <end position="276"/>
    </location>
</feature>
<feature type="region of interest" description="Disordered" evidence="2">
    <location>
        <begin position="410"/>
        <end position="448"/>
    </location>
</feature>
<gene>
    <name evidence="4" type="ORF">A1O1_07295</name>
</gene>
<dbReference type="AlphaFoldDB" id="W9Y348"/>
<feature type="coiled-coil region" evidence="1">
    <location>
        <begin position="453"/>
        <end position="480"/>
    </location>
</feature>
<keyword evidence="5" id="KW-1185">Reference proteome</keyword>
<protein>
    <recommendedName>
        <fullName evidence="3">DUF7924 domain-containing protein</fullName>
    </recommendedName>
</protein>
<dbReference type="OrthoDB" id="4137298at2759"/>
<dbReference type="InterPro" id="IPR057684">
    <property type="entry name" value="DUF7924"/>
</dbReference>
<keyword evidence="1" id="KW-0175">Coiled coil</keyword>
<accession>W9Y348</accession>